<feature type="domain" description="Clp R" evidence="2">
    <location>
        <begin position="2"/>
        <end position="176"/>
    </location>
</feature>
<protein>
    <submittedName>
        <fullName evidence="3">ClpA/ClpB-like protein</fullName>
    </submittedName>
</protein>
<dbReference type="PROSITE" id="PS51903">
    <property type="entry name" value="CLP_R"/>
    <property type="match status" value="1"/>
</dbReference>
<evidence type="ECO:0000259" key="2">
    <source>
        <dbReference type="PROSITE" id="PS51903"/>
    </source>
</evidence>
<evidence type="ECO:0000256" key="1">
    <source>
        <dbReference type="PROSITE-ProRule" id="PRU01251"/>
    </source>
</evidence>
<dbReference type="Gene3D" id="1.10.1780.10">
    <property type="entry name" value="Clp, N-terminal domain"/>
    <property type="match status" value="2"/>
</dbReference>
<sequence>MLERFTKEAREAVVRTQAEARELHHGEITTAHLLLGLFGPHSGSAGRALAAHGLSPDVLRPLVARQSGGLDPDALAAIGIDLDAVREATEATFGPGALDARPGGRRSGHIRFSAEAKKVLELALRQAIRHKQRFICDGHILLGLLMLPGSPAVAALRAAHVDLEALRADVEREVADLAA</sequence>
<dbReference type="EMBL" id="RJKE01000001">
    <property type="protein sequence ID" value="ROO90647.1"/>
    <property type="molecule type" value="Genomic_DNA"/>
</dbReference>
<dbReference type="InterPro" id="IPR004176">
    <property type="entry name" value="Clp_R_N"/>
</dbReference>
<name>A0A3N1DAU7_9ACTN</name>
<dbReference type="Proteomes" id="UP000272400">
    <property type="component" value="Unassembled WGS sequence"/>
</dbReference>
<accession>A0A3N1DAU7</accession>
<evidence type="ECO:0000313" key="3">
    <source>
        <dbReference type="EMBL" id="ROO90647.1"/>
    </source>
</evidence>
<keyword evidence="1" id="KW-0677">Repeat</keyword>
<gene>
    <name evidence="3" type="ORF">EDD29_8381</name>
</gene>
<proteinExistence type="predicted"/>
<dbReference type="InterPro" id="IPR036628">
    <property type="entry name" value="Clp_N_dom_sf"/>
</dbReference>
<dbReference type="Pfam" id="PF02861">
    <property type="entry name" value="Clp_N"/>
    <property type="match status" value="2"/>
</dbReference>
<dbReference type="SUPFAM" id="SSF81923">
    <property type="entry name" value="Double Clp-N motif"/>
    <property type="match status" value="2"/>
</dbReference>
<organism evidence="3 4">
    <name type="scientific">Actinocorallia herbida</name>
    <dbReference type="NCBI Taxonomy" id="58109"/>
    <lineage>
        <taxon>Bacteria</taxon>
        <taxon>Bacillati</taxon>
        <taxon>Actinomycetota</taxon>
        <taxon>Actinomycetes</taxon>
        <taxon>Streptosporangiales</taxon>
        <taxon>Thermomonosporaceae</taxon>
        <taxon>Actinocorallia</taxon>
    </lineage>
</organism>
<reference evidence="3 4" key="1">
    <citation type="submission" date="2018-11" db="EMBL/GenBank/DDBJ databases">
        <title>Sequencing the genomes of 1000 actinobacteria strains.</title>
        <authorList>
            <person name="Klenk H.-P."/>
        </authorList>
    </citation>
    <scope>NUCLEOTIDE SEQUENCE [LARGE SCALE GENOMIC DNA]</scope>
    <source>
        <strain evidence="3 4">DSM 44254</strain>
    </source>
</reference>
<comment type="caution">
    <text evidence="3">The sequence shown here is derived from an EMBL/GenBank/DDBJ whole genome shotgun (WGS) entry which is preliminary data.</text>
</comment>
<keyword evidence="4" id="KW-1185">Reference proteome</keyword>
<dbReference type="AlphaFoldDB" id="A0A3N1DAU7"/>
<evidence type="ECO:0000313" key="4">
    <source>
        <dbReference type="Proteomes" id="UP000272400"/>
    </source>
</evidence>
<dbReference type="OrthoDB" id="3628183at2"/>
<dbReference type="RefSeq" id="WP_123669575.1">
    <property type="nucleotide sequence ID" value="NZ_RJKE01000001.1"/>
</dbReference>